<name>A0A4R4JWV3_9BACT</name>
<dbReference type="PANTHER" id="PTHR43689">
    <property type="entry name" value="HYDROLASE"/>
    <property type="match status" value="1"/>
</dbReference>
<dbReference type="InterPro" id="IPR000073">
    <property type="entry name" value="AB_hydrolase_1"/>
</dbReference>
<dbReference type="OrthoDB" id="9780932at2"/>
<evidence type="ECO:0000313" key="3">
    <source>
        <dbReference type="Proteomes" id="UP000295706"/>
    </source>
</evidence>
<sequence>MKKLLIGVAALVSLLLLFFGYSDRSVDDLKEKYAGYPSSFVEIDGMKVHYRDEGSKSDSLLPIVLIHGTGSSLHTFDAWTNELKFQRRIVRMDLPAFGLTGPFPDRNYSIDQYVDFMQHFLVARGIKKCILGGNSLGGNIAWQFTAKYPHMVDKLILIDAAGYPMVSKSAPIAFRIARIPILNNLLTFVTPRFMARASVENVYADKSKVSDELVDRYFELTLRKGNRRALVDRMQVPLDSTAFPKIKSIQQPTLILWGGQDMLIPVDVARRFQNDLPNDTLVIMENVGHVPMEESPKESLRIVQVFLEK</sequence>
<reference evidence="2 3" key="1">
    <citation type="submission" date="2019-02" db="EMBL/GenBank/DDBJ databases">
        <title>Arundinibacter roseus gen. nov., sp. nov., a new member of the family Cytophagaceae.</title>
        <authorList>
            <person name="Szuroczki S."/>
            <person name="Khayer B."/>
            <person name="Sproer C."/>
            <person name="Toumi M."/>
            <person name="Szabo A."/>
            <person name="Felfoldi T."/>
            <person name="Schumann P."/>
            <person name="Toth E."/>
        </authorList>
    </citation>
    <scope>NUCLEOTIDE SEQUENCE [LARGE SCALE GENOMIC DNA]</scope>
    <source>
        <strain evidence="2 3">DMA-k-7a</strain>
    </source>
</reference>
<feature type="domain" description="AB hydrolase-1" evidence="1">
    <location>
        <begin position="62"/>
        <end position="296"/>
    </location>
</feature>
<dbReference type="PANTHER" id="PTHR43689:SF8">
    <property type="entry name" value="ALPHA_BETA-HYDROLASES SUPERFAMILY PROTEIN"/>
    <property type="match status" value="1"/>
</dbReference>
<keyword evidence="3" id="KW-1185">Reference proteome</keyword>
<dbReference type="GO" id="GO:0016787">
    <property type="term" value="F:hydrolase activity"/>
    <property type="evidence" value="ECO:0007669"/>
    <property type="project" value="UniProtKB-KW"/>
</dbReference>
<dbReference type="EMBL" id="SMJU01000021">
    <property type="protein sequence ID" value="TDB59133.1"/>
    <property type="molecule type" value="Genomic_DNA"/>
</dbReference>
<dbReference type="SUPFAM" id="SSF53474">
    <property type="entry name" value="alpha/beta-Hydrolases"/>
    <property type="match status" value="1"/>
</dbReference>
<proteinExistence type="predicted"/>
<organism evidence="2 3">
    <name type="scientific">Arundinibacter roseus</name>
    <dbReference type="NCBI Taxonomy" id="2070510"/>
    <lineage>
        <taxon>Bacteria</taxon>
        <taxon>Pseudomonadati</taxon>
        <taxon>Bacteroidota</taxon>
        <taxon>Cytophagia</taxon>
        <taxon>Cytophagales</taxon>
        <taxon>Spirosomataceae</taxon>
        <taxon>Arundinibacter</taxon>
    </lineage>
</organism>
<protein>
    <submittedName>
        <fullName evidence="2">Alpha/beta hydrolase</fullName>
    </submittedName>
</protein>
<dbReference type="PRINTS" id="PR00111">
    <property type="entry name" value="ABHYDROLASE"/>
</dbReference>
<dbReference type="AlphaFoldDB" id="A0A4R4JWV3"/>
<comment type="caution">
    <text evidence="2">The sequence shown here is derived from an EMBL/GenBank/DDBJ whole genome shotgun (WGS) entry which is preliminary data.</text>
</comment>
<accession>A0A4R4JWV3</accession>
<evidence type="ECO:0000259" key="1">
    <source>
        <dbReference type="Pfam" id="PF00561"/>
    </source>
</evidence>
<dbReference type="Proteomes" id="UP000295706">
    <property type="component" value="Unassembled WGS sequence"/>
</dbReference>
<evidence type="ECO:0000313" key="2">
    <source>
        <dbReference type="EMBL" id="TDB59133.1"/>
    </source>
</evidence>
<dbReference type="InterPro" id="IPR029058">
    <property type="entry name" value="AB_hydrolase_fold"/>
</dbReference>
<dbReference type="Pfam" id="PF00561">
    <property type="entry name" value="Abhydrolase_1"/>
    <property type="match status" value="1"/>
</dbReference>
<gene>
    <name evidence="2" type="ORF">EZE20_22650</name>
</gene>
<keyword evidence="2" id="KW-0378">Hydrolase</keyword>
<dbReference type="Gene3D" id="3.40.50.1820">
    <property type="entry name" value="alpha/beta hydrolase"/>
    <property type="match status" value="1"/>
</dbReference>
<dbReference type="RefSeq" id="WP_132122066.1">
    <property type="nucleotide sequence ID" value="NZ_SMJU01000021.1"/>
</dbReference>